<organism evidence="2 3">
    <name type="scientific">Dendryphion nanum</name>
    <dbReference type="NCBI Taxonomy" id="256645"/>
    <lineage>
        <taxon>Eukaryota</taxon>
        <taxon>Fungi</taxon>
        <taxon>Dikarya</taxon>
        <taxon>Ascomycota</taxon>
        <taxon>Pezizomycotina</taxon>
        <taxon>Dothideomycetes</taxon>
        <taxon>Pleosporomycetidae</taxon>
        <taxon>Pleosporales</taxon>
        <taxon>Torulaceae</taxon>
        <taxon>Dendryphion</taxon>
    </lineage>
</organism>
<protein>
    <recommendedName>
        <fullName evidence="1">Heterokaryon incompatibility domain-containing protein</fullName>
    </recommendedName>
</protein>
<dbReference type="OrthoDB" id="3940282at2759"/>
<gene>
    <name evidence="2" type="ORF">B0J11DRAFT_504264</name>
</gene>
<dbReference type="EMBL" id="JAGMWT010000004">
    <property type="protein sequence ID" value="KAH7130484.1"/>
    <property type="molecule type" value="Genomic_DNA"/>
</dbReference>
<evidence type="ECO:0000313" key="3">
    <source>
        <dbReference type="Proteomes" id="UP000700596"/>
    </source>
</evidence>
<evidence type="ECO:0000313" key="2">
    <source>
        <dbReference type="EMBL" id="KAH7130484.1"/>
    </source>
</evidence>
<name>A0A9P9E4H0_9PLEO</name>
<evidence type="ECO:0000259" key="1">
    <source>
        <dbReference type="Pfam" id="PF06985"/>
    </source>
</evidence>
<reference evidence="2" key="1">
    <citation type="journal article" date="2021" name="Nat. Commun.">
        <title>Genetic determinants of endophytism in the Arabidopsis root mycobiome.</title>
        <authorList>
            <person name="Mesny F."/>
            <person name="Miyauchi S."/>
            <person name="Thiergart T."/>
            <person name="Pickel B."/>
            <person name="Atanasova L."/>
            <person name="Karlsson M."/>
            <person name="Huettel B."/>
            <person name="Barry K.W."/>
            <person name="Haridas S."/>
            <person name="Chen C."/>
            <person name="Bauer D."/>
            <person name="Andreopoulos W."/>
            <person name="Pangilinan J."/>
            <person name="LaButti K."/>
            <person name="Riley R."/>
            <person name="Lipzen A."/>
            <person name="Clum A."/>
            <person name="Drula E."/>
            <person name="Henrissat B."/>
            <person name="Kohler A."/>
            <person name="Grigoriev I.V."/>
            <person name="Martin F.M."/>
            <person name="Hacquard S."/>
        </authorList>
    </citation>
    <scope>NUCLEOTIDE SEQUENCE</scope>
    <source>
        <strain evidence="2">MPI-CAGE-CH-0243</strain>
    </source>
</reference>
<comment type="caution">
    <text evidence="2">The sequence shown here is derived from an EMBL/GenBank/DDBJ whole genome shotgun (WGS) entry which is preliminary data.</text>
</comment>
<dbReference type="Pfam" id="PF06985">
    <property type="entry name" value="HET"/>
    <property type="match status" value="1"/>
</dbReference>
<dbReference type="PANTHER" id="PTHR39596">
    <property type="match status" value="1"/>
</dbReference>
<sequence>MDHLPTVEGVCSIHLEVPYLLPGRWTYDCKGIHGFPERMNFNTRSLQQRGHLQGYSHEECLSFIQSWLFFGLVIDVFSVIGIRLQPTDFIRTKPDGTNIITSRLFPQLVIAWELVERGATQTNKLKRLKQIDSIIALAHEFINHSVISDWTDLPPRMDSENEDLSIVQSRSSSFHPTTSVKVELSILWLGETLSHARQIAYFDFSAPDSRIRQQRENFAKWKRPEALKNLLLNRGWCPFEVEYFHTYSTNSTIWYFASFSRDHEPEDHRGCTTQVCALNVLTKEEYRTRHVTEGCDCLLLHSISADDLGDSASQDTFSEIVRREHIPLALVTGSPGNDELQIVSSQRKGLLATIDHNHRNSSRTKSAQWPVYDHDVKPVIQYVAISHVWRGGLGNPKANALPRCQLSRIQALVNAQYPPELHPVPFWMDTLCVPLNDSMRKKAIAKMKSIYQEADKVLVLDTALQSAALANDALINLTRIRYCSWTQRLWTYQEGILAFQLLFQFQDKAVFGEYLIRQQESDSRKYYRENIDQIRAMIKDRASFLINAHVLLNCSGIRFMPFNVDHPWIGRGTTLPKQVDLVQYGARMSFKQVRIAHSQYSGTFLRKDRDFEALSRFSAPLQWRRTTKIKDEALVLANLMGLNLKLLLDPRRDLTLKHIFQNMEFAPVDVLMSLDAKVFD</sequence>
<keyword evidence="3" id="KW-1185">Reference proteome</keyword>
<accession>A0A9P9E4H0</accession>
<dbReference type="PANTHER" id="PTHR39596:SF2">
    <property type="entry name" value="HET DOMAIN PROTEIN (AFU_ORTHOLOGUE AFUA_1G17550)-RELATED"/>
    <property type="match status" value="1"/>
</dbReference>
<proteinExistence type="predicted"/>
<dbReference type="InterPro" id="IPR010730">
    <property type="entry name" value="HET"/>
</dbReference>
<dbReference type="AlphaFoldDB" id="A0A9P9E4H0"/>
<dbReference type="Proteomes" id="UP000700596">
    <property type="component" value="Unassembled WGS sequence"/>
</dbReference>
<feature type="domain" description="Heterokaryon incompatibility" evidence="1">
    <location>
        <begin position="382"/>
        <end position="461"/>
    </location>
</feature>